<organism evidence="2 3">
    <name type="scientific">Blepharisma stoltei</name>
    <dbReference type="NCBI Taxonomy" id="1481888"/>
    <lineage>
        <taxon>Eukaryota</taxon>
        <taxon>Sar</taxon>
        <taxon>Alveolata</taxon>
        <taxon>Ciliophora</taxon>
        <taxon>Postciliodesmatophora</taxon>
        <taxon>Heterotrichea</taxon>
        <taxon>Heterotrichida</taxon>
        <taxon>Blepharismidae</taxon>
        <taxon>Blepharisma</taxon>
    </lineage>
</organism>
<feature type="region of interest" description="Disordered" evidence="1">
    <location>
        <begin position="228"/>
        <end position="365"/>
    </location>
</feature>
<evidence type="ECO:0000313" key="2">
    <source>
        <dbReference type="EMBL" id="CAG9313334.1"/>
    </source>
</evidence>
<proteinExistence type="predicted"/>
<feature type="compositionally biased region" description="Polar residues" evidence="1">
    <location>
        <begin position="334"/>
        <end position="346"/>
    </location>
</feature>
<feature type="compositionally biased region" description="Basic and acidic residues" evidence="1">
    <location>
        <begin position="253"/>
        <end position="264"/>
    </location>
</feature>
<evidence type="ECO:0000256" key="1">
    <source>
        <dbReference type="SAM" id="MobiDB-lite"/>
    </source>
</evidence>
<dbReference type="AlphaFoldDB" id="A0AAU9IQ63"/>
<dbReference type="EMBL" id="CAJZBQ010000010">
    <property type="protein sequence ID" value="CAG9313334.1"/>
    <property type="molecule type" value="Genomic_DNA"/>
</dbReference>
<comment type="caution">
    <text evidence="2">The sequence shown here is derived from an EMBL/GenBank/DDBJ whole genome shotgun (WGS) entry which is preliminary data.</text>
</comment>
<protein>
    <recommendedName>
        <fullName evidence="4">EF-hand domain-containing protein</fullName>
    </recommendedName>
</protein>
<feature type="compositionally biased region" description="Basic and acidic residues" evidence="1">
    <location>
        <begin position="300"/>
        <end position="320"/>
    </location>
</feature>
<sequence>MERAIESSSNQSNPEFFWKLYYKIRFGHELDEIYKTTTKPVTVDKELRVILKDFSVEIGWDIEESHEYFTQRLNPHDFRDFLNLYDVSLDALKRRLGNYLLEKIYEIEGNENTEISDFLHAIWDKENPEELIDLRSRRSLIKPVEDIKKEENDVESYKNKKNQSPEQTIRSNEKDMKNQSPEQSIRSKDKEGSPRKKEGKAGLTDESVKQLKEDIESAVSSIKKIDSEFASFMTEKQNISVKKRKGSDSSEDSSNKSEAEKKFAEASFRSKVKDSSESERESAKRKPPAGNQDNMKIRKVQKEDSQSIIRRSTEPKREESPSFQKEANKLAKASSINKILTKQNESFTKDSSKKEQGTRHVKTPSLLMIYQETKDPQDESVYDRQANVLRSTEIYPVYSDLVLKDTWLTKLLEPLTQEIEEIFYSYDHKEEKQVDVRQLKNVFREIIAIAHVEISENNYEDFDKLVNQEFMSSINHSSLSNMQTNKANFSQFMKILQKWSLRNEPEANDLVGKIKRAIKEYENIVNTYGGSSEDTTPVETLIQELKKELEAHVAIKEEKSAKQIADEQRKNITELFQFYSKIQNMMGQAPTFEEINESYTVWTVVKFFKFLTDFNVIGKQEERIRLLSKDQAQQIFKKLANNSRLLSENQFIDALDKLADLYYNNEYDTIYNTSYASLTIPEKRILFYKFLELSNKNALLKKAKGFRLAFSNERGGARIPENDASKHYVFKMSAEKKKQLEEWRKEKQSKSAPQSNIKLRPEPQKNINEIKVTMPTSGYAKRRKAKKIVNGEESMIKAEEEEETVIQQPKIPQQQVLTLQGINGMDYREFDEDGDLKDLITEDNDEYLDQMWGITKKESQPKIQEDIKRFQGIMKMHDEKIAKGMKVLEKARHGYGYAAR</sequence>
<gene>
    <name evidence="2" type="ORF">BSTOLATCC_MIC8607</name>
</gene>
<feature type="compositionally biased region" description="Basic and acidic residues" evidence="1">
    <location>
        <begin position="347"/>
        <end position="358"/>
    </location>
</feature>
<feature type="compositionally biased region" description="Basic and acidic residues" evidence="1">
    <location>
        <begin position="271"/>
        <end position="284"/>
    </location>
</feature>
<reference evidence="2" key="1">
    <citation type="submission" date="2021-09" db="EMBL/GenBank/DDBJ databases">
        <authorList>
            <consortium name="AG Swart"/>
            <person name="Singh M."/>
            <person name="Singh A."/>
            <person name="Seah K."/>
            <person name="Emmerich C."/>
        </authorList>
    </citation>
    <scope>NUCLEOTIDE SEQUENCE</scope>
    <source>
        <strain evidence="2">ATCC30299</strain>
    </source>
</reference>
<evidence type="ECO:0000313" key="3">
    <source>
        <dbReference type="Proteomes" id="UP001162131"/>
    </source>
</evidence>
<keyword evidence="3" id="KW-1185">Reference proteome</keyword>
<feature type="region of interest" description="Disordered" evidence="1">
    <location>
        <begin position="151"/>
        <end position="209"/>
    </location>
</feature>
<name>A0AAU9IQ63_9CILI</name>
<evidence type="ECO:0008006" key="4">
    <source>
        <dbReference type="Google" id="ProtNLM"/>
    </source>
</evidence>
<feature type="compositionally biased region" description="Basic and acidic residues" evidence="1">
    <location>
        <begin position="185"/>
        <end position="200"/>
    </location>
</feature>
<dbReference type="Proteomes" id="UP001162131">
    <property type="component" value="Unassembled WGS sequence"/>
</dbReference>
<accession>A0AAU9IQ63</accession>